<dbReference type="Gene3D" id="3.40.190.290">
    <property type="match status" value="1"/>
</dbReference>
<dbReference type="GO" id="GO:0003700">
    <property type="term" value="F:DNA-binding transcription factor activity"/>
    <property type="evidence" value="ECO:0007669"/>
    <property type="project" value="InterPro"/>
</dbReference>
<evidence type="ECO:0000313" key="3">
    <source>
        <dbReference type="EMBL" id="SIO36345.1"/>
    </source>
</evidence>
<dbReference type="Proteomes" id="UP000185151">
    <property type="component" value="Unassembled WGS sequence"/>
</dbReference>
<protein>
    <submittedName>
        <fullName evidence="3">LysR substrate binding domain-containing protein</fullName>
    </submittedName>
</protein>
<evidence type="ECO:0000313" key="4">
    <source>
        <dbReference type="Proteomes" id="UP000185151"/>
    </source>
</evidence>
<sequence>MTVFVEIVTAGSLVAAAERLNLSPSMVGKHLNALEERLGVILQPFGLVKTDMMTGRLNRLLAGYATRGRDFYLLYARDPDAPAKLRVFVEFALDHFAAANLGQAA</sequence>
<dbReference type="EMBL" id="FSRU01000001">
    <property type="protein sequence ID" value="SIO36345.1"/>
    <property type="molecule type" value="Genomic_DNA"/>
</dbReference>
<dbReference type="Pfam" id="PF00126">
    <property type="entry name" value="HTH_1"/>
    <property type="match status" value="1"/>
</dbReference>
<gene>
    <name evidence="3" type="ORF">SAMN05444165_2559</name>
</gene>
<comment type="similarity">
    <text evidence="1">Belongs to the LysR transcriptional regulatory family.</text>
</comment>
<dbReference type="PANTHER" id="PTHR30537:SF35">
    <property type="entry name" value="TRANSCRIPTIONAL REGULATORY PROTEIN"/>
    <property type="match status" value="1"/>
</dbReference>
<dbReference type="RefSeq" id="WP_074295989.1">
    <property type="nucleotide sequence ID" value="NZ_FSRU01000001.1"/>
</dbReference>
<name>A0A1N6IWH6_9BURK</name>
<dbReference type="PROSITE" id="PS50931">
    <property type="entry name" value="HTH_LYSR"/>
    <property type="match status" value="1"/>
</dbReference>
<reference evidence="3 4" key="1">
    <citation type="submission" date="2016-11" db="EMBL/GenBank/DDBJ databases">
        <authorList>
            <person name="Jaros S."/>
            <person name="Januszkiewicz K."/>
            <person name="Wedrychowicz H."/>
        </authorList>
    </citation>
    <scope>NUCLEOTIDE SEQUENCE [LARGE SCALE GENOMIC DNA]</scope>
    <source>
        <strain evidence="3 4">GAS95</strain>
    </source>
</reference>
<proteinExistence type="inferred from homology"/>
<dbReference type="SUPFAM" id="SSF53850">
    <property type="entry name" value="Periplasmic binding protein-like II"/>
    <property type="match status" value="1"/>
</dbReference>
<evidence type="ECO:0000256" key="1">
    <source>
        <dbReference type="ARBA" id="ARBA00009437"/>
    </source>
</evidence>
<dbReference type="InterPro" id="IPR036390">
    <property type="entry name" value="WH_DNA-bd_sf"/>
</dbReference>
<keyword evidence="4" id="KW-1185">Reference proteome</keyword>
<dbReference type="OrthoDB" id="10012578at2"/>
<dbReference type="GO" id="GO:0043565">
    <property type="term" value="F:sequence-specific DNA binding"/>
    <property type="evidence" value="ECO:0007669"/>
    <property type="project" value="TreeGrafter"/>
</dbReference>
<feature type="domain" description="HTH lysR-type" evidence="2">
    <location>
        <begin position="1"/>
        <end position="40"/>
    </location>
</feature>
<evidence type="ECO:0000259" key="2">
    <source>
        <dbReference type="PROSITE" id="PS50931"/>
    </source>
</evidence>
<dbReference type="InterPro" id="IPR000847">
    <property type="entry name" value="LysR_HTH_N"/>
</dbReference>
<accession>A0A1N6IWH6</accession>
<organism evidence="3 4">
    <name type="scientific">Paraburkholderia phenazinium</name>
    <dbReference type="NCBI Taxonomy" id="60549"/>
    <lineage>
        <taxon>Bacteria</taxon>
        <taxon>Pseudomonadati</taxon>
        <taxon>Pseudomonadota</taxon>
        <taxon>Betaproteobacteria</taxon>
        <taxon>Burkholderiales</taxon>
        <taxon>Burkholderiaceae</taxon>
        <taxon>Paraburkholderia</taxon>
    </lineage>
</organism>
<dbReference type="SUPFAM" id="SSF46785">
    <property type="entry name" value="Winged helix' DNA-binding domain"/>
    <property type="match status" value="1"/>
</dbReference>
<dbReference type="PANTHER" id="PTHR30537">
    <property type="entry name" value="HTH-TYPE TRANSCRIPTIONAL REGULATOR"/>
    <property type="match status" value="1"/>
</dbReference>
<dbReference type="GO" id="GO:0006351">
    <property type="term" value="P:DNA-templated transcription"/>
    <property type="evidence" value="ECO:0007669"/>
    <property type="project" value="TreeGrafter"/>
</dbReference>
<dbReference type="AlphaFoldDB" id="A0A1N6IWH6"/>
<dbReference type="InterPro" id="IPR058163">
    <property type="entry name" value="LysR-type_TF_proteobact-type"/>
</dbReference>